<dbReference type="GO" id="GO:0016887">
    <property type="term" value="F:ATP hydrolysis activity"/>
    <property type="evidence" value="ECO:0007669"/>
    <property type="project" value="InterPro"/>
</dbReference>
<dbReference type="AlphaFoldDB" id="A0A381YPC2"/>
<keyword evidence="4" id="KW-0175">Coiled coil</keyword>
<dbReference type="FunFam" id="3.40.50.300:FF:000011">
    <property type="entry name" value="Putative ABC transporter ATP-binding component"/>
    <property type="match status" value="1"/>
</dbReference>
<dbReference type="InterPro" id="IPR017871">
    <property type="entry name" value="ABC_transporter-like_CS"/>
</dbReference>
<dbReference type="Pfam" id="PF00005">
    <property type="entry name" value="ABC_tran"/>
    <property type="match status" value="2"/>
</dbReference>
<evidence type="ECO:0000313" key="6">
    <source>
        <dbReference type="EMBL" id="SVA78845.1"/>
    </source>
</evidence>
<evidence type="ECO:0000256" key="4">
    <source>
        <dbReference type="SAM" id="Coils"/>
    </source>
</evidence>
<feature type="domain" description="ABC transporter" evidence="5">
    <location>
        <begin position="2"/>
        <end position="246"/>
    </location>
</feature>
<dbReference type="GO" id="GO:0005524">
    <property type="term" value="F:ATP binding"/>
    <property type="evidence" value="ECO:0007669"/>
    <property type="project" value="UniProtKB-KW"/>
</dbReference>
<name>A0A381YPC2_9ZZZZ</name>
<protein>
    <recommendedName>
        <fullName evidence="5">ABC transporter domain-containing protein</fullName>
    </recommendedName>
</protein>
<dbReference type="InterPro" id="IPR003439">
    <property type="entry name" value="ABC_transporter-like_ATP-bd"/>
</dbReference>
<dbReference type="FunFam" id="3.40.50.300:FF:002053">
    <property type="entry name" value="ABC transporter ATP-binding protein"/>
    <property type="match status" value="1"/>
</dbReference>
<dbReference type="InterPro" id="IPR032781">
    <property type="entry name" value="ABC_tran_Xtn"/>
</dbReference>
<evidence type="ECO:0000259" key="5">
    <source>
        <dbReference type="PROSITE" id="PS50893"/>
    </source>
</evidence>
<feature type="domain" description="ABC transporter" evidence="5">
    <location>
        <begin position="310"/>
        <end position="526"/>
    </location>
</feature>
<dbReference type="CDD" id="cd03221">
    <property type="entry name" value="ABCF_EF-3"/>
    <property type="match status" value="2"/>
</dbReference>
<dbReference type="InterPro" id="IPR003593">
    <property type="entry name" value="AAA+_ATPase"/>
</dbReference>
<evidence type="ECO:0000256" key="3">
    <source>
        <dbReference type="ARBA" id="ARBA00022840"/>
    </source>
</evidence>
<dbReference type="SMART" id="SM00382">
    <property type="entry name" value="AAA"/>
    <property type="match status" value="2"/>
</dbReference>
<accession>A0A381YPC2</accession>
<keyword evidence="1" id="KW-0677">Repeat</keyword>
<dbReference type="SUPFAM" id="SSF52540">
    <property type="entry name" value="P-loop containing nucleoside triphosphate hydrolases"/>
    <property type="match status" value="2"/>
</dbReference>
<dbReference type="PANTHER" id="PTHR19211:SF14">
    <property type="entry name" value="ATP-BINDING CASSETTE SUB-FAMILY F MEMBER 1"/>
    <property type="match status" value="1"/>
</dbReference>
<keyword evidence="3" id="KW-0067">ATP-binding</keyword>
<proteinExistence type="predicted"/>
<sequence>MLKITGLSLRRGSRLLLENVDLDVFPGQRMGLTGANGSGKSSLFAVIAGRLEADQGNVALPRQTLITEVLQETPDSTRTAIDYVIDGDHSYRSLEEKIAHAEVNGDGTLLATLHGQMNDIDGFRVSARAGQLLHGLGFTAKEQRQGVNTFSGGWRMRLNLACALMTRADLLLLDEPTNHLDLDAMVWLERWLASYSGIVLVISHDREFLDRSVTRIAHIEDRTIQVYEGNYSLAEERRAAWIEIQNKQHLRQQKQVHHMRAFVDRFRYKASKARQAQSRLKALERLQIVSPVHAKNAFVFEFETPDHSPHQLIDLRELDAGYDEAVLSNVTFRLSDGDRIGLLGRNGAGKTTLMKTLAAQLPPLQGHYTGDPKLRIGYFAQHQLELLNSAWSPLDHLADISHQETERSLRSFLGRFGFSGDAATEPIAIRSGGEKARLVLALIVYRKPNLLLLDEPTNHLDIHMRESISLALQSYNGCLVVVAHDRHLLRLVTNDLWLIDDGRLRPFDGDLDDYVNWLRHRQKGTDNPSDLPSDEKSIKRKDVTIKPKQNIQPSKSTRQERAQQRIKVKPLRDKLDRIEKEIDKATEVQQELDRQLADPEIYNEANRSQLRELLFDQARNAQLQQELEGRWLAASELLEQADVPA</sequence>
<evidence type="ECO:0000256" key="1">
    <source>
        <dbReference type="ARBA" id="ARBA00022737"/>
    </source>
</evidence>
<organism evidence="6">
    <name type="scientific">marine metagenome</name>
    <dbReference type="NCBI Taxonomy" id="408172"/>
    <lineage>
        <taxon>unclassified sequences</taxon>
        <taxon>metagenomes</taxon>
        <taxon>ecological metagenomes</taxon>
    </lineage>
</organism>
<dbReference type="InterPro" id="IPR050611">
    <property type="entry name" value="ABCF"/>
</dbReference>
<dbReference type="InterPro" id="IPR027417">
    <property type="entry name" value="P-loop_NTPase"/>
</dbReference>
<dbReference type="PANTHER" id="PTHR19211">
    <property type="entry name" value="ATP-BINDING TRANSPORT PROTEIN-RELATED"/>
    <property type="match status" value="1"/>
</dbReference>
<dbReference type="Gene3D" id="3.40.50.300">
    <property type="entry name" value="P-loop containing nucleotide triphosphate hydrolases"/>
    <property type="match status" value="2"/>
</dbReference>
<dbReference type="EMBL" id="UINC01018713">
    <property type="protein sequence ID" value="SVA78845.1"/>
    <property type="molecule type" value="Genomic_DNA"/>
</dbReference>
<dbReference type="PROSITE" id="PS00211">
    <property type="entry name" value="ABC_TRANSPORTER_1"/>
    <property type="match status" value="1"/>
</dbReference>
<keyword evidence="2" id="KW-0547">Nucleotide-binding</keyword>
<gene>
    <name evidence="6" type="ORF">METZ01_LOCUS131699</name>
</gene>
<evidence type="ECO:0000256" key="2">
    <source>
        <dbReference type="ARBA" id="ARBA00022741"/>
    </source>
</evidence>
<reference evidence="6" key="1">
    <citation type="submission" date="2018-05" db="EMBL/GenBank/DDBJ databases">
        <authorList>
            <person name="Lanie J.A."/>
            <person name="Ng W.-L."/>
            <person name="Kazmierczak K.M."/>
            <person name="Andrzejewski T.M."/>
            <person name="Davidsen T.M."/>
            <person name="Wayne K.J."/>
            <person name="Tettelin H."/>
            <person name="Glass J.I."/>
            <person name="Rusch D."/>
            <person name="Podicherti R."/>
            <person name="Tsui H.-C.T."/>
            <person name="Winkler M.E."/>
        </authorList>
    </citation>
    <scope>NUCLEOTIDE SEQUENCE</scope>
</reference>
<dbReference type="PROSITE" id="PS50893">
    <property type="entry name" value="ABC_TRANSPORTER_2"/>
    <property type="match status" value="2"/>
</dbReference>
<dbReference type="Pfam" id="PF12848">
    <property type="entry name" value="ABC_tran_Xtn"/>
    <property type="match status" value="1"/>
</dbReference>
<feature type="coiled-coil region" evidence="4">
    <location>
        <begin position="568"/>
        <end position="598"/>
    </location>
</feature>